<evidence type="ECO:0000256" key="8">
    <source>
        <dbReference type="ARBA" id="ARBA00022741"/>
    </source>
</evidence>
<evidence type="ECO:0000313" key="22">
    <source>
        <dbReference type="Proteomes" id="UP000215914"/>
    </source>
</evidence>
<keyword evidence="7" id="KW-0677">Repeat</keyword>
<keyword evidence="14" id="KW-0472">Membrane</keyword>
<dbReference type="InterPro" id="IPR032675">
    <property type="entry name" value="LRR_dom_sf"/>
</dbReference>
<dbReference type="Pfam" id="PF00931">
    <property type="entry name" value="NB-ARC"/>
    <property type="match status" value="1"/>
</dbReference>
<keyword evidence="22" id="KW-1185">Reference proteome</keyword>
<keyword evidence="3" id="KW-0723">Serine/threonine-protein kinase</keyword>
<dbReference type="Proteomes" id="UP000215914">
    <property type="component" value="Chromosome 5"/>
</dbReference>
<dbReference type="Gene3D" id="3.40.50.10140">
    <property type="entry name" value="Toll/interleukin-1 receptor homology (TIR) domain"/>
    <property type="match status" value="1"/>
</dbReference>
<keyword evidence="8 17" id="KW-0547">Nucleotide-binding</keyword>
<keyword evidence="10" id="KW-0611">Plant defense</keyword>
<dbReference type="InterPro" id="IPR042197">
    <property type="entry name" value="Apaf_helical"/>
</dbReference>
<dbReference type="GO" id="GO:0007165">
    <property type="term" value="P:signal transduction"/>
    <property type="evidence" value="ECO:0007669"/>
    <property type="project" value="InterPro"/>
</dbReference>
<protein>
    <recommendedName>
        <fullName evidence="2">non-specific serine/threonine protein kinase</fullName>
        <ecNumber evidence="2">2.7.11.1</ecNumber>
    </recommendedName>
</protein>
<keyword evidence="5" id="KW-0808">Transferase</keyword>
<evidence type="ECO:0000256" key="17">
    <source>
        <dbReference type="PROSITE-ProRule" id="PRU10141"/>
    </source>
</evidence>
<dbReference type="GO" id="GO:0016020">
    <property type="term" value="C:membrane"/>
    <property type="evidence" value="ECO:0007669"/>
    <property type="project" value="UniProtKB-SubCell"/>
</dbReference>
<evidence type="ECO:0000256" key="4">
    <source>
        <dbReference type="ARBA" id="ARBA00022614"/>
    </source>
</evidence>
<evidence type="ECO:0000256" key="7">
    <source>
        <dbReference type="ARBA" id="ARBA00022737"/>
    </source>
</evidence>
<evidence type="ECO:0000256" key="9">
    <source>
        <dbReference type="ARBA" id="ARBA00022777"/>
    </source>
</evidence>
<dbReference type="FunFam" id="3.40.50.10140:FF:000007">
    <property type="entry name" value="Disease resistance protein (TIR-NBS-LRR class)"/>
    <property type="match status" value="1"/>
</dbReference>
<dbReference type="Gene3D" id="3.40.50.300">
    <property type="entry name" value="P-loop containing nucleotide triphosphate hydrolases"/>
    <property type="match status" value="1"/>
</dbReference>
<evidence type="ECO:0000256" key="1">
    <source>
        <dbReference type="ARBA" id="ARBA00004370"/>
    </source>
</evidence>
<dbReference type="InterPro" id="IPR002182">
    <property type="entry name" value="NB-ARC"/>
</dbReference>
<name>A0A251UQI5_HELAN</name>
<organism evidence="21 22">
    <name type="scientific">Helianthus annuus</name>
    <name type="common">Common sunflower</name>
    <dbReference type="NCBI Taxonomy" id="4232"/>
    <lineage>
        <taxon>Eukaryota</taxon>
        <taxon>Viridiplantae</taxon>
        <taxon>Streptophyta</taxon>
        <taxon>Embryophyta</taxon>
        <taxon>Tracheophyta</taxon>
        <taxon>Spermatophyta</taxon>
        <taxon>Magnoliopsida</taxon>
        <taxon>eudicotyledons</taxon>
        <taxon>Gunneridae</taxon>
        <taxon>Pentapetalae</taxon>
        <taxon>asterids</taxon>
        <taxon>campanulids</taxon>
        <taxon>Asterales</taxon>
        <taxon>Asteraceae</taxon>
        <taxon>Asteroideae</taxon>
        <taxon>Heliantheae alliance</taxon>
        <taxon>Heliantheae</taxon>
        <taxon>Helianthus</taxon>
    </lineage>
</organism>
<evidence type="ECO:0000256" key="16">
    <source>
        <dbReference type="ARBA" id="ARBA00048679"/>
    </source>
</evidence>
<dbReference type="PRINTS" id="PR00364">
    <property type="entry name" value="DISEASERSIST"/>
</dbReference>
<dbReference type="InterPro" id="IPR044974">
    <property type="entry name" value="Disease_R_plants"/>
</dbReference>
<comment type="catalytic activity">
    <reaction evidence="16">
        <text>L-seryl-[protein] + ATP = O-phospho-L-seryl-[protein] + ADP + H(+)</text>
        <dbReference type="Rhea" id="RHEA:17989"/>
        <dbReference type="Rhea" id="RHEA-COMP:9863"/>
        <dbReference type="Rhea" id="RHEA-COMP:11604"/>
        <dbReference type="ChEBI" id="CHEBI:15378"/>
        <dbReference type="ChEBI" id="CHEBI:29999"/>
        <dbReference type="ChEBI" id="CHEBI:30616"/>
        <dbReference type="ChEBI" id="CHEBI:83421"/>
        <dbReference type="ChEBI" id="CHEBI:456216"/>
        <dbReference type="EC" id="2.7.11.1"/>
    </reaction>
</comment>
<dbReference type="SUPFAM" id="SSF52058">
    <property type="entry name" value="L domain-like"/>
    <property type="match status" value="1"/>
</dbReference>
<dbReference type="Pfam" id="PF23282">
    <property type="entry name" value="WHD_ROQ1"/>
    <property type="match status" value="1"/>
</dbReference>
<dbReference type="SMART" id="SM00255">
    <property type="entry name" value="TIR"/>
    <property type="match status" value="1"/>
</dbReference>
<dbReference type="InterPro" id="IPR017441">
    <property type="entry name" value="Protein_kinase_ATP_BS"/>
</dbReference>
<keyword evidence="6" id="KW-0812">Transmembrane</keyword>
<evidence type="ECO:0000256" key="15">
    <source>
        <dbReference type="ARBA" id="ARBA00047899"/>
    </source>
</evidence>
<dbReference type="FunFam" id="1.10.510.10:FF:000085">
    <property type="entry name" value="Serine/threonine-protein kinase SRK2E"/>
    <property type="match status" value="1"/>
</dbReference>
<evidence type="ECO:0000256" key="3">
    <source>
        <dbReference type="ARBA" id="ARBA00022527"/>
    </source>
</evidence>
<dbReference type="InterPro" id="IPR000719">
    <property type="entry name" value="Prot_kinase_dom"/>
</dbReference>
<dbReference type="PROSITE" id="PS51450">
    <property type="entry name" value="LRR"/>
    <property type="match status" value="1"/>
</dbReference>
<reference evidence="22" key="1">
    <citation type="journal article" date="2017" name="Nature">
        <title>The sunflower genome provides insights into oil metabolism, flowering and Asterid evolution.</title>
        <authorList>
            <person name="Badouin H."/>
            <person name="Gouzy J."/>
            <person name="Grassa C.J."/>
            <person name="Murat F."/>
            <person name="Staton S.E."/>
            <person name="Cottret L."/>
            <person name="Lelandais-Briere C."/>
            <person name="Owens G.L."/>
            <person name="Carrere S."/>
            <person name="Mayjonade B."/>
            <person name="Legrand L."/>
            <person name="Gill N."/>
            <person name="Kane N.C."/>
            <person name="Bowers J.E."/>
            <person name="Hubner S."/>
            <person name="Bellec A."/>
            <person name="Berard A."/>
            <person name="Berges H."/>
            <person name="Blanchet N."/>
            <person name="Boniface M.C."/>
            <person name="Brunel D."/>
            <person name="Catrice O."/>
            <person name="Chaidir N."/>
            <person name="Claudel C."/>
            <person name="Donnadieu C."/>
            <person name="Faraut T."/>
            <person name="Fievet G."/>
            <person name="Helmstetter N."/>
            <person name="King M."/>
            <person name="Knapp S.J."/>
            <person name="Lai Z."/>
            <person name="Le Paslier M.C."/>
            <person name="Lippi Y."/>
            <person name="Lorenzon L."/>
            <person name="Mandel J.R."/>
            <person name="Marage G."/>
            <person name="Marchand G."/>
            <person name="Marquand E."/>
            <person name="Bret-Mestries E."/>
            <person name="Morien E."/>
            <person name="Nambeesan S."/>
            <person name="Nguyen T."/>
            <person name="Pegot-Espagnet P."/>
            <person name="Pouilly N."/>
            <person name="Raftis F."/>
            <person name="Sallet E."/>
            <person name="Schiex T."/>
            <person name="Thomas J."/>
            <person name="Vandecasteele C."/>
            <person name="Vares D."/>
            <person name="Vear F."/>
            <person name="Vautrin S."/>
            <person name="Crespi M."/>
            <person name="Mangin B."/>
            <person name="Burke J.M."/>
            <person name="Salse J."/>
            <person name="Munos S."/>
            <person name="Vincourt P."/>
            <person name="Rieseberg L.H."/>
            <person name="Langlade N.B."/>
        </authorList>
    </citation>
    <scope>NUCLEOTIDE SEQUENCE [LARGE SCALE GENOMIC DNA]</scope>
    <source>
        <strain evidence="22">cv. SF193</strain>
    </source>
</reference>
<keyword evidence="13" id="KW-0520">NAD</keyword>
<accession>A0A251UQI5</accession>
<dbReference type="Pfam" id="PF01582">
    <property type="entry name" value="TIR"/>
    <property type="match status" value="1"/>
</dbReference>
<dbReference type="InterPro" id="IPR036390">
    <property type="entry name" value="WH_DNA-bd_sf"/>
</dbReference>
<dbReference type="STRING" id="4232.A0A251UQI5"/>
<dbReference type="PROSITE" id="PS00107">
    <property type="entry name" value="PROTEIN_KINASE_ATP"/>
    <property type="match status" value="1"/>
</dbReference>
<evidence type="ECO:0000256" key="13">
    <source>
        <dbReference type="ARBA" id="ARBA00023027"/>
    </source>
</evidence>
<dbReference type="Gene3D" id="1.10.510.10">
    <property type="entry name" value="Transferase(Phosphotransferase) domain 1"/>
    <property type="match status" value="1"/>
</dbReference>
<dbReference type="Gene3D" id="3.80.10.10">
    <property type="entry name" value="Ribonuclease Inhibitor"/>
    <property type="match status" value="2"/>
</dbReference>
<dbReference type="InterPro" id="IPR011009">
    <property type="entry name" value="Kinase-like_dom_sf"/>
</dbReference>
<dbReference type="GO" id="GO:0006970">
    <property type="term" value="P:response to osmotic stress"/>
    <property type="evidence" value="ECO:0007669"/>
    <property type="project" value="UniProtKB-ARBA"/>
</dbReference>
<feature type="domain" description="TIR" evidence="20">
    <location>
        <begin position="51"/>
        <end position="213"/>
    </location>
</feature>
<evidence type="ECO:0000256" key="12">
    <source>
        <dbReference type="ARBA" id="ARBA00022989"/>
    </source>
</evidence>
<keyword evidence="12" id="KW-1133">Transmembrane helix</keyword>
<dbReference type="GO" id="GO:0043531">
    <property type="term" value="F:ADP binding"/>
    <property type="evidence" value="ECO:0007669"/>
    <property type="project" value="InterPro"/>
</dbReference>
<evidence type="ECO:0000256" key="6">
    <source>
        <dbReference type="ARBA" id="ARBA00022692"/>
    </source>
</evidence>
<dbReference type="Gene3D" id="3.30.200.20">
    <property type="entry name" value="Phosphorylase Kinase, domain 1"/>
    <property type="match status" value="1"/>
</dbReference>
<evidence type="ECO:0000256" key="10">
    <source>
        <dbReference type="ARBA" id="ARBA00022821"/>
    </source>
</evidence>
<feature type="region of interest" description="Disordered" evidence="18">
    <location>
        <begin position="1525"/>
        <end position="1555"/>
    </location>
</feature>
<dbReference type="InParanoid" id="A0A251UQI5"/>
<dbReference type="GO" id="GO:0004674">
    <property type="term" value="F:protein serine/threonine kinase activity"/>
    <property type="evidence" value="ECO:0007669"/>
    <property type="project" value="UniProtKB-KW"/>
</dbReference>
<evidence type="ECO:0000259" key="19">
    <source>
        <dbReference type="PROSITE" id="PS50011"/>
    </source>
</evidence>
<dbReference type="SUPFAM" id="SSF52540">
    <property type="entry name" value="P-loop containing nucleoside triphosphate hydrolases"/>
    <property type="match status" value="1"/>
</dbReference>
<dbReference type="InterPro" id="IPR001611">
    <property type="entry name" value="Leu-rich_rpt"/>
</dbReference>
<dbReference type="InterPro" id="IPR035897">
    <property type="entry name" value="Toll_tir_struct_dom_sf"/>
</dbReference>
<dbReference type="Pfam" id="PF00069">
    <property type="entry name" value="Pkinase"/>
    <property type="match status" value="1"/>
</dbReference>
<dbReference type="PANTHER" id="PTHR11017:SF307">
    <property type="entry name" value="TIR DOMAIN, P-LOOP CONTAINING NUCLEOSIDE TRIPHOSPHATE HYDROLASE"/>
    <property type="match status" value="1"/>
</dbReference>
<gene>
    <name evidence="21" type="ORF">HannXRQ_Chr05g0149501</name>
</gene>
<keyword evidence="9" id="KW-0418">Kinase</keyword>
<dbReference type="GO" id="GO:0005524">
    <property type="term" value="F:ATP binding"/>
    <property type="evidence" value="ECO:0007669"/>
    <property type="project" value="UniProtKB-UniRule"/>
</dbReference>
<dbReference type="InterPro" id="IPR000157">
    <property type="entry name" value="TIR_dom"/>
</dbReference>
<evidence type="ECO:0000256" key="2">
    <source>
        <dbReference type="ARBA" id="ARBA00012513"/>
    </source>
</evidence>
<evidence type="ECO:0000259" key="20">
    <source>
        <dbReference type="PROSITE" id="PS50104"/>
    </source>
</evidence>
<feature type="binding site" evidence="17">
    <location>
        <position position="1223"/>
    </location>
    <ligand>
        <name>ATP</name>
        <dbReference type="ChEBI" id="CHEBI:30616"/>
    </ligand>
</feature>
<dbReference type="GO" id="GO:0006952">
    <property type="term" value="P:defense response"/>
    <property type="evidence" value="ECO:0007669"/>
    <property type="project" value="UniProtKB-KW"/>
</dbReference>
<dbReference type="PROSITE" id="PS50011">
    <property type="entry name" value="PROTEIN_KINASE_DOM"/>
    <property type="match status" value="1"/>
</dbReference>
<feature type="domain" description="Protein kinase" evidence="19">
    <location>
        <begin position="1194"/>
        <end position="1473"/>
    </location>
</feature>
<evidence type="ECO:0000256" key="18">
    <source>
        <dbReference type="SAM" id="MobiDB-lite"/>
    </source>
</evidence>
<evidence type="ECO:0000313" key="21">
    <source>
        <dbReference type="EMBL" id="OTG25608.1"/>
    </source>
</evidence>
<comment type="subcellular location">
    <subcellularLocation>
        <location evidence="1">Membrane</location>
    </subcellularLocation>
</comment>
<feature type="compositionally biased region" description="Acidic residues" evidence="18">
    <location>
        <begin position="1525"/>
        <end position="1541"/>
    </location>
</feature>
<keyword evidence="11 17" id="KW-0067">ATP-binding</keyword>
<dbReference type="SUPFAM" id="SSF52200">
    <property type="entry name" value="Toll/Interleukin receptor TIR domain"/>
    <property type="match status" value="1"/>
</dbReference>
<dbReference type="SMART" id="SM00220">
    <property type="entry name" value="S_TKc"/>
    <property type="match status" value="1"/>
</dbReference>
<sequence length="1555" mass="177790">MLLLSCRHFGKIFIVSPGKTNIHSPPNFKLMASTSSSTTVMASSSSSDKACSYDVFLSFRGEDTRNSFTDHLYHKLVQAGISTFRDDEEINRGEELKPEIEKAIKASRSSIVVLSNNYATSTWCLDELVLILQQRRECGHIVVPVFYHVKPTNVRNHKQKFAIKVKTASRWTDHNVNMWKMALTQVADLTGLELTGPETSFLKEIVDIIYTKLDRRDVHLPLNITGMTTRYKEIISWLDEYNLEILAIYGMGGSGKTTLAKYIYDSNHKTFEYVSFVEDIGSRCKGPHDLLKLQEQLLKDILGGKKRKIPSVSRGTCMIEEALQTKRSLIVLDDIVDHKQLVALLGTGKINAQSKIIITTREKNTDTWFDYSYWRCQKYEMRLLNDDESQELLSRHAFGSKIPMAGFEELVLEAVQYCEGNPLALEVLGSSLFKNNTISHWRSQLNLLEKDIDSRLHGVLVRSYMSLPYNSEKELFLHIACFFIGKDMEYVVKILEPDYSATSGIKTLIDRCLLSVSPNKKLMMHRLLQDMGKNIVRQESIKSPAKRSRVWLSIDTYKILSKGKGSKTVEGLALDMQVLLEENIAAFKAWELKTDSLRNMDRLKLLQLNFVQLNGSYENISEDLRWLCWLGFHLRTIPSDLYMGNMVAIDMSYSNLQVFEPPMVLQSLQILNLKDSHNLFEIRNIFKMPRLETLILWNCYKLHIVCKTIEGLGSLATLNMTGCKNLFNMLGASTSGGVVTKQPTFYFPLSLHRLFLKDCNLECTDSFSSSFKIQPYLQYLNLGNNLFESIPCYNHLRVLDLSFCSRLKCLVCLPRTLAELYIYYCVLLERITFESHRFTLQEFGYEGCNSLYEIEGFIKLVLIANLNENDLGHMKWLREYKNHQVCLVGEDELTLGRSSQIQMLFEFGMMSTSLPDIKDPNITPTYISESNSLSFDVPSCPINKTLKGINVTFKYAVSGDDWVWFCKVSTSNGVVDMMYNPKVFGKPESGKVCIWLSYWPIGNVLHMGDTVSVSIIVMSGLEVHECGVSLVYCDHETLENNLGWAEIVGVDLTEFELSTGAYYLCRRDFFSLMEVGRLTPDWFRILVGDTIDYTEVRGWRKTGRPKQVTDPSFTELKAIRCIMDGPELEDVYKIAEMSKSSIVVDKTVSFTSSLLEGGVQSCTRSVLIDKAMEEMDRSMVPGMDLPIMHDSDRYDLVKDIGAGNFGVARLMRDKRTKELVVVKYIERGQKVDVGLIDDILLLVLKLNLDGFWEMDENVQREIIKHRSLRHPNIVRFRELILTPTHLAIVMEYASGGELFDRICDAGRFNEDEARFFFQQLISGVSYCHSMQVCHRDLKLENTWLDGSPAPRLKICDFGYSKSSVLHSQPKSTVGKPAYIAPEVLLKQEYDGKIADVWSCGVTLYIMLVGGYPFEDPNEPKDFRKTIHRILHVQYSIPKNIQISPECRHLISRMFVADPAQRITMDEIKKHDWFLKNHPANLMDEDKTMSNQFEEPMQSVDTIMQIISEATIPPAGLYDLDMMDDDDLDDFDSDPDELDFDSSDEHGLKKRSRGRF</sequence>
<dbReference type="SUPFAM" id="SSF56112">
    <property type="entry name" value="Protein kinase-like (PK-like)"/>
    <property type="match status" value="1"/>
</dbReference>
<keyword evidence="4" id="KW-0433">Leucine-rich repeat</keyword>
<dbReference type="PROSITE" id="PS50104">
    <property type="entry name" value="TIR"/>
    <property type="match status" value="1"/>
</dbReference>
<comment type="catalytic activity">
    <reaction evidence="15">
        <text>L-threonyl-[protein] + ATP = O-phospho-L-threonyl-[protein] + ADP + H(+)</text>
        <dbReference type="Rhea" id="RHEA:46608"/>
        <dbReference type="Rhea" id="RHEA-COMP:11060"/>
        <dbReference type="Rhea" id="RHEA-COMP:11605"/>
        <dbReference type="ChEBI" id="CHEBI:15378"/>
        <dbReference type="ChEBI" id="CHEBI:30013"/>
        <dbReference type="ChEBI" id="CHEBI:30616"/>
        <dbReference type="ChEBI" id="CHEBI:61977"/>
        <dbReference type="ChEBI" id="CHEBI:456216"/>
        <dbReference type="EC" id="2.7.11.1"/>
    </reaction>
</comment>
<dbReference type="SUPFAM" id="SSF46785">
    <property type="entry name" value="Winged helix' DNA-binding domain"/>
    <property type="match status" value="1"/>
</dbReference>
<dbReference type="InterPro" id="IPR058192">
    <property type="entry name" value="WHD_ROQ1-like"/>
</dbReference>
<dbReference type="Gene3D" id="1.10.8.430">
    <property type="entry name" value="Helical domain of apoptotic protease-activating factors"/>
    <property type="match status" value="1"/>
</dbReference>
<evidence type="ECO:0000256" key="5">
    <source>
        <dbReference type="ARBA" id="ARBA00022679"/>
    </source>
</evidence>
<evidence type="ECO:0000256" key="11">
    <source>
        <dbReference type="ARBA" id="ARBA00022840"/>
    </source>
</evidence>
<dbReference type="PANTHER" id="PTHR11017">
    <property type="entry name" value="LEUCINE-RICH REPEAT-CONTAINING PROTEIN"/>
    <property type="match status" value="1"/>
</dbReference>
<dbReference type="InterPro" id="IPR027417">
    <property type="entry name" value="P-loop_NTPase"/>
</dbReference>
<dbReference type="EMBL" id="CM007894">
    <property type="protein sequence ID" value="OTG25608.1"/>
    <property type="molecule type" value="Genomic_DNA"/>
</dbReference>
<dbReference type="EC" id="2.7.11.1" evidence="2"/>
<evidence type="ECO:0000256" key="14">
    <source>
        <dbReference type="ARBA" id="ARBA00023136"/>
    </source>
</evidence>
<proteinExistence type="predicted"/>